<accession>A0A448YXW5</accession>
<dbReference type="Pfam" id="PF02469">
    <property type="entry name" value="Fasciclin"/>
    <property type="match status" value="1"/>
</dbReference>
<dbReference type="InterPro" id="IPR000782">
    <property type="entry name" value="FAS1_domain"/>
</dbReference>
<keyword evidence="4" id="KW-1185">Reference proteome</keyword>
<evidence type="ECO:0000313" key="3">
    <source>
        <dbReference type="EMBL" id="VEU34606.1"/>
    </source>
</evidence>
<dbReference type="PROSITE" id="PS50213">
    <property type="entry name" value="FAS1"/>
    <property type="match status" value="1"/>
</dbReference>
<dbReference type="InterPro" id="IPR036378">
    <property type="entry name" value="FAS1_dom_sf"/>
</dbReference>
<feature type="compositionally biased region" description="Polar residues" evidence="1">
    <location>
        <begin position="43"/>
        <end position="60"/>
    </location>
</feature>
<feature type="domain" description="FAS1" evidence="2">
    <location>
        <begin position="73"/>
        <end position="208"/>
    </location>
</feature>
<evidence type="ECO:0000256" key="1">
    <source>
        <dbReference type="SAM" id="MobiDB-lite"/>
    </source>
</evidence>
<reference evidence="3 4" key="1">
    <citation type="submission" date="2019-01" db="EMBL/GenBank/DDBJ databases">
        <authorList>
            <person name="Ferrante I. M."/>
        </authorList>
    </citation>
    <scope>NUCLEOTIDE SEQUENCE [LARGE SCALE GENOMIC DNA]</scope>
    <source>
        <strain evidence="3 4">B856</strain>
    </source>
</reference>
<dbReference type="Proteomes" id="UP000291116">
    <property type="component" value="Unassembled WGS sequence"/>
</dbReference>
<protein>
    <recommendedName>
        <fullName evidence="2">FAS1 domain-containing protein</fullName>
    </recommendedName>
</protein>
<sequence>MDATELELCRERNTFKPCLTPSPSISASPTNSNAPSAVPTISPAPSVTQNRRTSPAPTGLSSDSSSDWSEICDSIVDVICGEDRNLTSLCGFLSDEIEQELSIGNWTVFAPLNDIPENVTIVEEEDITDLAWFHIFEEVLTKEDLPCDNEGDNTTLITMANGRDTRIKCDDDIPIGQKGRGNNGTISNFIEFDIEACNGMIHIIENVLLP</sequence>
<organism evidence="3 4">
    <name type="scientific">Pseudo-nitzschia multistriata</name>
    <dbReference type="NCBI Taxonomy" id="183589"/>
    <lineage>
        <taxon>Eukaryota</taxon>
        <taxon>Sar</taxon>
        <taxon>Stramenopiles</taxon>
        <taxon>Ochrophyta</taxon>
        <taxon>Bacillariophyta</taxon>
        <taxon>Bacillariophyceae</taxon>
        <taxon>Bacillariophycidae</taxon>
        <taxon>Bacillariales</taxon>
        <taxon>Bacillariaceae</taxon>
        <taxon>Pseudo-nitzschia</taxon>
    </lineage>
</organism>
<name>A0A448YXW5_9STRA</name>
<proteinExistence type="predicted"/>
<evidence type="ECO:0000313" key="4">
    <source>
        <dbReference type="Proteomes" id="UP000291116"/>
    </source>
</evidence>
<feature type="region of interest" description="Disordered" evidence="1">
    <location>
        <begin position="15"/>
        <end position="67"/>
    </location>
</feature>
<dbReference type="SUPFAM" id="SSF82153">
    <property type="entry name" value="FAS1 domain"/>
    <property type="match status" value="1"/>
</dbReference>
<dbReference type="OrthoDB" id="286301at2759"/>
<dbReference type="Gene3D" id="2.30.180.10">
    <property type="entry name" value="FAS1 domain"/>
    <property type="match status" value="1"/>
</dbReference>
<dbReference type="AlphaFoldDB" id="A0A448YXW5"/>
<dbReference type="EMBL" id="CAACVS010000034">
    <property type="protein sequence ID" value="VEU34606.1"/>
    <property type="molecule type" value="Genomic_DNA"/>
</dbReference>
<gene>
    <name evidence="3" type="ORF">PSNMU_V1.4_AUG-EV-PASAV3_0013190</name>
</gene>
<feature type="compositionally biased region" description="Low complexity" evidence="1">
    <location>
        <begin position="21"/>
        <end position="37"/>
    </location>
</feature>
<evidence type="ECO:0000259" key="2">
    <source>
        <dbReference type="PROSITE" id="PS50213"/>
    </source>
</evidence>